<proteinExistence type="predicted"/>
<dbReference type="Proteomes" id="UP000184267">
    <property type="component" value="Unassembled WGS sequence"/>
</dbReference>
<dbReference type="OrthoDB" id="674604at2759"/>
<dbReference type="STRING" id="154538.A0A1M2VNX7"/>
<dbReference type="EMBL" id="MNAD01000958">
    <property type="protein sequence ID" value="OJT09250.1"/>
    <property type="molecule type" value="Genomic_DNA"/>
</dbReference>
<sequence length="771" mass="86469">MPGGFKRRLPVCDHFPGAIVNKVGRLGAVNGKMPPSGHLPSQRLQTGLNKDLNFVRKRRMWLLTTDRAELVLYREPPEVYAILSHVWRAEEQSFQELFAIIQECKAAGENPRDYVDDKIRKCCQWAEAHGSKLLWMDSCCIDKSSSAELSEAINSMFMWYKQATVCYAYLRDALAHESPSRPGSSFRQSKWFTRGWTLQELIGPRDVVFLSGNWQPLASKITAARLLEEITGIEAAVLRGRRSLDEVNVAKRMSWAAKRVTTRIEDQAYCLMGIFGVNLPTIYGEGSEAFIRLQEEIIRRTPDRTLLAWGPRHPLAEVVVGYRSSIFPTPQGERYIRESCLLARSPSEFASASKMVSVPIQSLADTFGISVQRAPLTASSYGAHTMFPVIQFPNHCTLALLPCQEGGAFVALVLRFQGTNGPWSVGTRAHRSETLHVRPHYHPPATSRPLEVINHTREYPVRCVLIRDLNDLVLCMQHPLRQTETIPTPIWSPIFVAYRAQHVLVRSQLQLPKTWSRKSYVAPCKLIIPVWALTALKDLGYTLQTPLPSSFLDLAPGQMLSLVFSTPIAPGRWSAFAVHIGAERSSGLPSSPRELARDGSGGRPQTPLWCAVRFPRPEGGRRSVVEQAQEWIGRELTASPPAPFGGLDMSDPAVALAVSRGHIDHWREQWSRLYVDGWANGWREFDGLTTGVHLGLRFTRLCDLHTRGDRIAHHGIQEICMVDIALLHRVGQRAMSTNGPWDDHDSLVVPHSDDGFAPARPLLWNSEHQNS</sequence>
<protein>
    <submittedName>
        <fullName evidence="4">Vegetative incompatibility protein HET-E-1</fullName>
    </submittedName>
</protein>
<feature type="domain" description="DUF8212" evidence="3">
    <location>
        <begin position="289"/>
        <end position="393"/>
    </location>
</feature>
<gene>
    <name evidence="4" type="ORF">TRAPUB_14325</name>
</gene>
<evidence type="ECO:0000313" key="5">
    <source>
        <dbReference type="Proteomes" id="UP000184267"/>
    </source>
</evidence>
<dbReference type="AlphaFoldDB" id="A0A1M2VNX7"/>
<dbReference type="InterPro" id="IPR058525">
    <property type="entry name" value="DUF8212"/>
</dbReference>
<reference evidence="4 5" key="1">
    <citation type="submission" date="2016-10" db="EMBL/GenBank/DDBJ databases">
        <title>Genome sequence of the basidiomycete white-rot fungus Trametes pubescens.</title>
        <authorList>
            <person name="Makela M.R."/>
            <person name="Granchi Z."/>
            <person name="Peng M."/>
            <person name="De Vries R.P."/>
            <person name="Grigoriev I."/>
            <person name="Riley R."/>
            <person name="Hilden K."/>
        </authorList>
    </citation>
    <scope>NUCLEOTIDE SEQUENCE [LARGE SCALE GENOMIC DNA]</scope>
    <source>
        <strain evidence="4 5">FBCC735</strain>
    </source>
</reference>
<evidence type="ECO:0000259" key="2">
    <source>
        <dbReference type="Pfam" id="PF06985"/>
    </source>
</evidence>
<dbReference type="InterPro" id="IPR010730">
    <property type="entry name" value="HET"/>
</dbReference>
<name>A0A1M2VNX7_TRAPU</name>
<evidence type="ECO:0000256" key="1">
    <source>
        <dbReference type="SAM" id="MobiDB-lite"/>
    </source>
</evidence>
<feature type="region of interest" description="Disordered" evidence="1">
    <location>
        <begin position="585"/>
        <end position="604"/>
    </location>
</feature>
<evidence type="ECO:0000313" key="4">
    <source>
        <dbReference type="EMBL" id="OJT09250.1"/>
    </source>
</evidence>
<accession>A0A1M2VNX7</accession>
<dbReference type="PANTHER" id="PTHR10622:SF10">
    <property type="entry name" value="HET DOMAIN-CONTAINING PROTEIN"/>
    <property type="match status" value="1"/>
</dbReference>
<organism evidence="4 5">
    <name type="scientific">Trametes pubescens</name>
    <name type="common">White-rot fungus</name>
    <dbReference type="NCBI Taxonomy" id="154538"/>
    <lineage>
        <taxon>Eukaryota</taxon>
        <taxon>Fungi</taxon>
        <taxon>Dikarya</taxon>
        <taxon>Basidiomycota</taxon>
        <taxon>Agaricomycotina</taxon>
        <taxon>Agaricomycetes</taxon>
        <taxon>Polyporales</taxon>
        <taxon>Polyporaceae</taxon>
        <taxon>Trametes</taxon>
    </lineage>
</organism>
<evidence type="ECO:0000259" key="3">
    <source>
        <dbReference type="Pfam" id="PF26640"/>
    </source>
</evidence>
<keyword evidence="5" id="KW-1185">Reference proteome</keyword>
<comment type="caution">
    <text evidence="4">The sequence shown here is derived from an EMBL/GenBank/DDBJ whole genome shotgun (WGS) entry which is preliminary data.</text>
</comment>
<dbReference type="Pfam" id="PF26640">
    <property type="entry name" value="DUF8212"/>
    <property type="match status" value="1"/>
</dbReference>
<feature type="domain" description="Heterokaryon incompatibility" evidence="2">
    <location>
        <begin position="80"/>
        <end position="177"/>
    </location>
</feature>
<dbReference type="Pfam" id="PF06985">
    <property type="entry name" value="HET"/>
    <property type="match status" value="1"/>
</dbReference>
<dbReference type="PANTHER" id="PTHR10622">
    <property type="entry name" value="HET DOMAIN-CONTAINING PROTEIN"/>
    <property type="match status" value="1"/>
</dbReference>